<gene>
    <name evidence="7" type="ORF">POM88_025487</name>
</gene>
<keyword evidence="2" id="KW-0805">Transcription regulation</keyword>
<comment type="subcellular location">
    <subcellularLocation>
        <location evidence="1">Nucleus</location>
    </subcellularLocation>
</comment>
<protein>
    <recommendedName>
        <fullName evidence="6">TCP domain-containing protein</fullName>
    </recommendedName>
</protein>
<evidence type="ECO:0000313" key="7">
    <source>
        <dbReference type="EMBL" id="KAK1378743.1"/>
    </source>
</evidence>
<sequence>MVKNVGHAKVYGREPRVRIPTQAAARIFQLTEELGHTNDGETIQWLLREAEPAIRRHTGTGSMPDVPISNTCGSLPMSPPSSFAPVSAISISTAPPPPQMPMPRPPVMVQTSMYGLAPPHEPFVGPTLGQPTSFMQGSMMWVPSRSGMVAPAVVAPAMVVPVPTYASYMVPEHSVGLAQLPNMGLVPAPGSYTVQQQSVGLAQLPNMGLLPAPGSYTVQQQSVGLAELPGIGFDNEESFLSMLMQQRNDMANDGQWLWFDDQNNLGNH</sequence>
<evidence type="ECO:0000256" key="5">
    <source>
        <dbReference type="ARBA" id="ARBA00023242"/>
    </source>
</evidence>
<evidence type="ECO:0000256" key="4">
    <source>
        <dbReference type="ARBA" id="ARBA00023163"/>
    </source>
</evidence>
<dbReference type="Proteomes" id="UP001237642">
    <property type="component" value="Unassembled WGS sequence"/>
</dbReference>
<dbReference type="AlphaFoldDB" id="A0AAD8I4P4"/>
<comment type="caution">
    <text evidence="7">The sequence shown here is derived from an EMBL/GenBank/DDBJ whole genome shotgun (WGS) entry which is preliminary data.</text>
</comment>
<evidence type="ECO:0000313" key="8">
    <source>
        <dbReference type="Proteomes" id="UP001237642"/>
    </source>
</evidence>
<dbReference type="InterPro" id="IPR017887">
    <property type="entry name" value="TF_TCP_subgr"/>
</dbReference>
<keyword evidence="4" id="KW-0804">Transcription</keyword>
<dbReference type="PANTHER" id="PTHR31072">
    <property type="entry name" value="TRANSCRIPTION FACTOR TCP4-RELATED"/>
    <property type="match status" value="1"/>
</dbReference>
<name>A0AAD8I4P4_9APIA</name>
<reference evidence="7" key="2">
    <citation type="submission" date="2023-05" db="EMBL/GenBank/DDBJ databases">
        <authorList>
            <person name="Schelkunov M.I."/>
        </authorList>
    </citation>
    <scope>NUCLEOTIDE SEQUENCE</scope>
    <source>
        <strain evidence="7">Hsosn_3</strain>
        <tissue evidence="7">Leaf</tissue>
    </source>
</reference>
<keyword evidence="5" id="KW-0539">Nucleus</keyword>
<dbReference type="GO" id="GO:0005634">
    <property type="term" value="C:nucleus"/>
    <property type="evidence" value="ECO:0007669"/>
    <property type="project" value="UniProtKB-SubCell"/>
</dbReference>
<dbReference type="InterPro" id="IPR005333">
    <property type="entry name" value="Transcription_factor_TCP"/>
</dbReference>
<evidence type="ECO:0000256" key="3">
    <source>
        <dbReference type="ARBA" id="ARBA00023125"/>
    </source>
</evidence>
<dbReference type="Pfam" id="PF03634">
    <property type="entry name" value="TCP"/>
    <property type="match status" value="1"/>
</dbReference>
<keyword evidence="3" id="KW-0238">DNA-binding</keyword>
<dbReference type="EMBL" id="JAUIZM010000006">
    <property type="protein sequence ID" value="KAK1378743.1"/>
    <property type="molecule type" value="Genomic_DNA"/>
</dbReference>
<evidence type="ECO:0000256" key="1">
    <source>
        <dbReference type="ARBA" id="ARBA00004123"/>
    </source>
</evidence>
<evidence type="ECO:0000256" key="2">
    <source>
        <dbReference type="ARBA" id="ARBA00023015"/>
    </source>
</evidence>
<organism evidence="7 8">
    <name type="scientific">Heracleum sosnowskyi</name>
    <dbReference type="NCBI Taxonomy" id="360622"/>
    <lineage>
        <taxon>Eukaryota</taxon>
        <taxon>Viridiplantae</taxon>
        <taxon>Streptophyta</taxon>
        <taxon>Embryophyta</taxon>
        <taxon>Tracheophyta</taxon>
        <taxon>Spermatophyta</taxon>
        <taxon>Magnoliopsida</taxon>
        <taxon>eudicotyledons</taxon>
        <taxon>Gunneridae</taxon>
        <taxon>Pentapetalae</taxon>
        <taxon>asterids</taxon>
        <taxon>campanulids</taxon>
        <taxon>Apiales</taxon>
        <taxon>Apiaceae</taxon>
        <taxon>Apioideae</taxon>
        <taxon>apioid superclade</taxon>
        <taxon>Tordylieae</taxon>
        <taxon>Tordyliinae</taxon>
        <taxon>Heracleum</taxon>
    </lineage>
</organism>
<dbReference type="GO" id="GO:0043565">
    <property type="term" value="F:sequence-specific DNA binding"/>
    <property type="evidence" value="ECO:0007669"/>
    <property type="project" value="TreeGrafter"/>
</dbReference>
<dbReference type="GO" id="GO:0003700">
    <property type="term" value="F:DNA-binding transcription factor activity"/>
    <property type="evidence" value="ECO:0007669"/>
    <property type="project" value="InterPro"/>
</dbReference>
<reference evidence="7" key="1">
    <citation type="submission" date="2023-02" db="EMBL/GenBank/DDBJ databases">
        <title>Genome of toxic invasive species Heracleum sosnowskyi carries increased number of genes despite the absence of recent whole-genome duplications.</title>
        <authorList>
            <person name="Schelkunov M."/>
            <person name="Shtratnikova V."/>
            <person name="Makarenko M."/>
            <person name="Klepikova A."/>
            <person name="Omelchenko D."/>
            <person name="Novikova G."/>
            <person name="Obukhova E."/>
            <person name="Bogdanov V."/>
            <person name="Penin A."/>
            <person name="Logacheva M."/>
        </authorList>
    </citation>
    <scope>NUCLEOTIDE SEQUENCE</scope>
    <source>
        <strain evidence="7">Hsosn_3</strain>
        <tissue evidence="7">Leaf</tissue>
    </source>
</reference>
<dbReference type="PANTHER" id="PTHR31072:SF91">
    <property type="entry name" value="TRANSCRIPTION FACTOR TCP6"/>
    <property type="match status" value="1"/>
</dbReference>
<evidence type="ECO:0000259" key="6">
    <source>
        <dbReference type="PROSITE" id="PS51369"/>
    </source>
</evidence>
<proteinExistence type="predicted"/>
<feature type="domain" description="TCP" evidence="6">
    <location>
        <begin position="2"/>
        <end position="57"/>
    </location>
</feature>
<keyword evidence="8" id="KW-1185">Reference proteome</keyword>
<dbReference type="PROSITE" id="PS51369">
    <property type="entry name" value="TCP"/>
    <property type="match status" value="1"/>
</dbReference>
<accession>A0AAD8I4P4</accession>